<reference evidence="6" key="1">
    <citation type="journal article" date="2021" name="Nat. Commun.">
        <title>Genetic determinants of endophytism in the Arabidopsis root mycobiome.</title>
        <authorList>
            <person name="Mesny F."/>
            <person name="Miyauchi S."/>
            <person name="Thiergart T."/>
            <person name="Pickel B."/>
            <person name="Atanasova L."/>
            <person name="Karlsson M."/>
            <person name="Huettel B."/>
            <person name="Barry K.W."/>
            <person name="Haridas S."/>
            <person name="Chen C."/>
            <person name="Bauer D."/>
            <person name="Andreopoulos W."/>
            <person name="Pangilinan J."/>
            <person name="LaButti K."/>
            <person name="Riley R."/>
            <person name="Lipzen A."/>
            <person name="Clum A."/>
            <person name="Drula E."/>
            <person name="Henrissat B."/>
            <person name="Kohler A."/>
            <person name="Grigoriev I.V."/>
            <person name="Martin F.M."/>
            <person name="Hacquard S."/>
        </authorList>
    </citation>
    <scope>NUCLEOTIDE SEQUENCE</scope>
    <source>
        <strain evidence="6">MPI-CAGE-CH-0235</strain>
    </source>
</reference>
<dbReference type="Pfam" id="PF13602">
    <property type="entry name" value="ADH_zinc_N_2"/>
    <property type="match status" value="1"/>
</dbReference>
<evidence type="ECO:0000256" key="1">
    <source>
        <dbReference type="ARBA" id="ARBA00022450"/>
    </source>
</evidence>
<dbReference type="Pfam" id="PF23297">
    <property type="entry name" value="ACP_SdgA_C"/>
    <property type="match status" value="1"/>
</dbReference>
<dbReference type="Gene3D" id="3.40.50.720">
    <property type="entry name" value="NAD(P)-binding Rossmann-like Domain"/>
    <property type="match status" value="1"/>
</dbReference>
<dbReference type="GO" id="GO:0016491">
    <property type="term" value="F:oxidoreductase activity"/>
    <property type="evidence" value="ECO:0007669"/>
    <property type="project" value="UniProtKB-KW"/>
</dbReference>
<dbReference type="Gene3D" id="1.10.1200.10">
    <property type="entry name" value="ACP-like"/>
    <property type="match status" value="1"/>
</dbReference>
<dbReference type="AlphaFoldDB" id="A0A8K0WQK7"/>
<evidence type="ECO:0000256" key="4">
    <source>
        <dbReference type="SAM" id="MobiDB-lite"/>
    </source>
</evidence>
<comment type="caution">
    <text evidence="6">The sequence shown here is derived from an EMBL/GenBank/DDBJ whole genome shotgun (WGS) entry which is preliminary data.</text>
</comment>
<dbReference type="InterPro" id="IPR057326">
    <property type="entry name" value="KR_dom"/>
</dbReference>
<keyword evidence="7" id="KW-1185">Reference proteome</keyword>
<dbReference type="SMART" id="SM00822">
    <property type="entry name" value="PKS_KR"/>
    <property type="match status" value="1"/>
</dbReference>
<dbReference type="InterPro" id="IPR036291">
    <property type="entry name" value="NAD(P)-bd_dom_sf"/>
</dbReference>
<dbReference type="Proteomes" id="UP000813444">
    <property type="component" value="Unassembled WGS sequence"/>
</dbReference>
<dbReference type="SMART" id="SM00823">
    <property type="entry name" value="PKS_PP"/>
    <property type="match status" value="1"/>
</dbReference>
<dbReference type="GO" id="GO:0004312">
    <property type="term" value="F:fatty acid synthase activity"/>
    <property type="evidence" value="ECO:0007669"/>
    <property type="project" value="TreeGrafter"/>
</dbReference>
<dbReference type="PANTHER" id="PTHR43775">
    <property type="entry name" value="FATTY ACID SYNTHASE"/>
    <property type="match status" value="1"/>
</dbReference>
<keyword evidence="2" id="KW-0597">Phosphoprotein</keyword>
<evidence type="ECO:0000259" key="5">
    <source>
        <dbReference type="PROSITE" id="PS50075"/>
    </source>
</evidence>
<dbReference type="InterPro" id="IPR020806">
    <property type="entry name" value="PKS_PP-bd"/>
</dbReference>
<evidence type="ECO:0000313" key="6">
    <source>
        <dbReference type="EMBL" id="KAH7316922.1"/>
    </source>
</evidence>
<proteinExistence type="predicted"/>
<feature type="region of interest" description="Disordered" evidence="4">
    <location>
        <begin position="460"/>
        <end position="480"/>
    </location>
</feature>
<protein>
    <submittedName>
        <fullName evidence="6">KR domain-containing protein</fullName>
    </submittedName>
</protein>
<dbReference type="SUPFAM" id="SSF51735">
    <property type="entry name" value="NAD(P)-binding Rossmann-fold domains"/>
    <property type="match status" value="2"/>
</dbReference>
<feature type="domain" description="Carrier" evidence="5">
    <location>
        <begin position="499"/>
        <end position="576"/>
    </location>
</feature>
<keyword evidence="3" id="KW-0560">Oxidoreductase</keyword>
<dbReference type="OrthoDB" id="5153882at2759"/>
<dbReference type="Pfam" id="PF08659">
    <property type="entry name" value="KR"/>
    <property type="match status" value="1"/>
</dbReference>
<dbReference type="InterPro" id="IPR020843">
    <property type="entry name" value="ER"/>
</dbReference>
<evidence type="ECO:0000313" key="7">
    <source>
        <dbReference type="Proteomes" id="UP000813444"/>
    </source>
</evidence>
<dbReference type="InterPro" id="IPR009081">
    <property type="entry name" value="PP-bd_ACP"/>
</dbReference>
<dbReference type="PANTHER" id="PTHR43775:SF29">
    <property type="entry name" value="ASPERFURANONE POLYKETIDE SYNTHASE AFOG-RELATED"/>
    <property type="match status" value="1"/>
</dbReference>
<sequence>MQYTETASIGVAYSTAYYSMFDAAALRPGDTVLVHVASGGVGQAYIMLARWKGINVLATNIFSSRDASFAPAVMVKTGGAGVDAVINSLAGPLLQESLQTLRHHGRFIEIGKRDIHQNRVLEMDIFRKSVGFLAVDMVALGDHCGQVMHRVLTDVMDLMTSNKISPITPIITYPISQIEQAFRTMQAGKHISKLVVVPGETDLVKTVPVRATATLKSDATYLLIGGMGSLGRSITRWAVSVGAKHLVLVSRHATTSPHAQSLKEELGALGASVLPYDCDIANMASLRAMMADCEKKMPPVRGVVHGGMVLDDSILERMTAAQWQAALGPKVAGTLNLDSLFQAPGSLDFFVVLSSFVGLAGNPSQANYGAGGAFQDAMARMRASRGLPCVTVDLGPVKSVGFVAEADKSTDLHQLMDYIVRVPVRQVRTSQVIAGISGGAIGNPTSTASWTRESRFANLSGDDDALNGSEQDGRSVATKGGSAASTLKHRLSGAQSSEDVADVVEKAIINKLSDMFVVPEDDIEASQPLSKYGVDSLVAVELRNWLVPAAQCEISIFDLLGAKSLRDLAFTIAKLRV</sequence>
<dbReference type="GO" id="GO:0031177">
    <property type="term" value="F:phosphopantetheine binding"/>
    <property type="evidence" value="ECO:0007669"/>
    <property type="project" value="InterPro"/>
</dbReference>
<gene>
    <name evidence="6" type="ORF">B0I35DRAFT_451725</name>
</gene>
<keyword evidence="1" id="KW-0596">Phosphopantetheine</keyword>
<dbReference type="InterPro" id="IPR050091">
    <property type="entry name" value="PKS_NRPS_Biosynth_Enz"/>
</dbReference>
<accession>A0A8K0WQK7</accession>
<evidence type="ECO:0000256" key="2">
    <source>
        <dbReference type="ARBA" id="ARBA00022553"/>
    </source>
</evidence>
<dbReference type="SUPFAM" id="SSF47336">
    <property type="entry name" value="ACP-like"/>
    <property type="match status" value="1"/>
</dbReference>
<dbReference type="Gene3D" id="3.90.180.10">
    <property type="entry name" value="Medium-chain alcohol dehydrogenases, catalytic domain"/>
    <property type="match status" value="1"/>
</dbReference>
<dbReference type="SMART" id="SM00829">
    <property type="entry name" value="PKS_ER"/>
    <property type="match status" value="1"/>
</dbReference>
<dbReference type="GO" id="GO:0006633">
    <property type="term" value="P:fatty acid biosynthetic process"/>
    <property type="evidence" value="ECO:0007669"/>
    <property type="project" value="TreeGrafter"/>
</dbReference>
<dbReference type="InterPro" id="IPR013968">
    <property type="entry name" value="PKS_KR"/>
</dbReference>
<evidence type="ECO:0000256" key="3">
    <source>
        <dbReference type="ARBA" id="ARBA00023002"/>
    </source>
</evidence>
<dbReference type="CDD" id="cd05195">
    <property type="entry name" value="enoyl_red"/>
    <property type="match status" value="1"/>
</dbReference>
<dbReference type="InterPro" id="IPR036736">
    <property type="entry name" value="ACP-like_sf"/>
</dbReference>
<dbReference type="GO" id="GO:0044550">
    <property type="term" value="P:secondary metabolite biosynthetic process"/>
    <property type="evidence" value="ECO:0007669"/>
    <property type="project" value="TreeGrafter"/>
</dbReference>
<dbReference type="PROSITE" id="PS00012">
    <property type="entry name" value="PHOSPHOPANTETHEINE"/>
    <property type="match status" value="1"/>
</dbReference>
<dbReference type="PROSITE" id="PS50075">
    <property type="entry name" value="CARRIER"/>
    <property type="match status" value="1"/>
</dbReference>
<dbReference type="InterPro" id="IPR006162">
    <property type="entry name" value="Ppantetheine_attach_site"/>
</dbReference>
<dbReference type="EMBL" id="JAGPNK010000008">
    <property type="protein sequence ID" value="KAH7316922.1"/>
    <property type="molecule type" value="Genomic_DNA"/>
</dbReference>
<organism evidence="6 7">
    <name type="scientific">Stachybotrys elegans</name>
    <dbReference type="NCBI Taxonomy" id="80388"/>
    <lineage>
        <taxon>Eukaryota</taxon>
        <taxon>Fungi</taxon>
        <taxon>Dikarya</taxon>
        <taxon>Ascomycota</taxon>
        <taxon>Pezizomycotina</taxon>
        <taxon>Sordariomycetes</taxon>
        <taxon>Hypocreomycetidae</taxon>
        <taxon>Hypocreales</taxon>
        <taxon>Stachybotryaceae</taxon>
        <taxon>Stachybotrys</taxon>
    </lineage>
</organism>
<name>A0A8K0WQK7_9HYPO</name>